<reference evidence="1 2" key="1">
    <citation type="journal article" date="2018" name="Sci. Rep.">
        <title>Genomic signatures of local adaptation to the degree of environmental predictability in rotifers.</title>
        <authorList>
            <person name="Franch-Gras L."/>
            <person name="Hahn C."/>
            <person name="Garcia-Roger E.M."/>
            <person name="Carmona M.J."/>
            <person name="Serra M."/>
            <person name="Gomez A."/>
        </authorList>
    </citation>
    <scope>NUCLEOTIDE SEQUENCE [LARGE SCALE GENOMIC DNA]</scope>
    <source>
        <strain evidence="1">HYR1</strain>
    </source>
</reference>
<dbReference type="EMBL" id="REGN01005773">
    <property type="protein sequence ID" value="RNA12066.1"/>
    <property type="molecule type" value="Genomic_DNA"/>
</dbReference>
<accession>A0A3M7QKV0</accession>
<evidence type="ECO:0000313" key="2">
    <source>
        <dbReference type="Proteomes" id="UP000276133"/>
    </source>
</evidence>
<proteinExistence type="predicted"/>
<comment type="caution">
    <text evidence="1">The sequence shown here is derived from an EMBL/GenBank/DDBJ whole genome shotgun (WGS) entry which is preliminary data.</text>
</comment>
<organism evidence="1 2">
    <name type="scientific">Brachionus plicatilis</name>
    <name type="common">Marine rotifer</name>
    <name type="synonym">Brachionus muelleri</name>
    <dbReference type="NCBI Taxonomy" id="10195"/>
    <lineage>
        <taxon>Eukaryota</taxon>
        <taxon>Metazoa</taxon>
        <taxon>Spiralia</taxon>
        <taxon>Gnathifera</taxon>
        <taxon>Rotifera</taxon>
        <taxon>Eurotatoria</taxon>
        <taxon>Monogononta</taxon>
        <taxon>Pseudotrocha</taxon>
        <taxon>Ploima</taxon>
        <taxon>Brachionidae</taxon>
        <taxon>Brachionus</taxon>
    </lineage>
</organism>
<keyword evidence="2" id="KW-1185">Reference proteome</keyword>
<dbReference type="AlphaFoldDB" id="A0A3M7QKV0"/>
<sequence length="84" mass="10002">MKAYNTNSTSIRLIPDEFGPQKNGRIFSRFQEITVQTAIDAAKNFFGREQDRLDGRSKKKIHFKNCRFFGRPFILDRLFWRSKN</sequence>
<protein>
    <submittedName>
        <fullName evidence="1">Uncharacterized protein</fullName>
    </submittedName>
</protein>
<name>A0A3M7QKV0_BRAPC</name>
<gene>
    <name evidence="1" type="ORF">BpHYR1_037279</name>
</gene>
<dbReference type="Proteomes" id="UP000276133">
    <property type="component" value="Unassembled WGS sequence"/>
</dbReference>
<evidence type="ECO:0000313" key="1">
    <source>
        <dbReference type="EMBL" id="RNA12066.1"/>
    </source>
</evidence>